<accession>A0A2K3V0Y1</accession>
<reference evidence="2 3" key="1">
    <citation type="submission" date="2018-01" db="EMBL/GenBank/DDBJ databases">
        <title>Deinococcus koreensis sp. nov., a radiation-resistant bacterium isolated from river water.</title>
        <authorList>
            <person name="Choi A."/>
        </authorList>
    </citation>
    <scope>NUCLEOTIDE SEQUENCE [LARGE SCALE GENOMIC DNA]</scope>
    <source>
        <strain evidence="2 3">SJW1-2</strain>
    </source>
</reference>
<feature type="domain" description="DinB-like" evidence="1">
    <location>
        <begin position="17"/>
        <end position="140"/>
    </location>
</feature>
<dbReference type="EMBL" id="PPPD01000001">
    <property type="protein sequence ID" value="PNY82445.1"/>
    <property type="molecule type" value="Genomic_DNA"/>
</dbReference>
<organism evidence="2 3">
    <name type="scientific">Deinococcus koreensis</name>
    <dbReference type="NCBI Taxonomy" id="2054903"/>
    <lineage>
        <taxon>Bacteria</taxon>
        <taxon>Thermotogati</taxon>
        <taxon>Deinococcota</taxon>
        <taxon>Deinococci</taxon>
        <taxon>Deinococcales</taxon>
        <taxon>Deinococcaceae</taxon>
        <taxon>Deinococcus</taxon>
    </lineage>
</organism>
<proteinExistence type="predicted"/>
<dbReference type="Gene3D" id="1.20.120.450">
    <property type="entry name" value="dinb family like domain"/>
    <property type="match status" value="1"/>
</dbReference>
<dbReference type="AlphaFoldDB" id="A0A2K3V0Y1"/>
<sequence>MLPELSTLFARDLTAVIKEMETYPDEATLWRVHGEIINPAGNLALHLIGNLSQFVGDDLGGVPYVRDRAAEFSRRDVPRAELIAGLTHVRTLVHGTLGRLDEARLAEVHPRVLPAFPEGMTSGAFLLHLYGHLNWHLGQIDYHRRLIDSQTP</sequence>
<dbReference type="RefSeq" id="WP_103312877.1">
    <property type="nucleotide sequence ID" value="NZ_PPPD01000001.1"/>
</dbReference>
<gene>
    <name evidence="2" type="ORF">CVO96_14780</name>
</gene>
<dbReference type="SUPFAM" id="SSF109854">
    <property type="entry name" value="DinB/YfiT-like putative metalloenzymes"/>
    <property type="match status" value="1"/>
</dbReference>
<evidence type="ECO:0000313" key="3">
    <source>
        <dbReference type="Proteomes" id="UP000236379"/>
    </source>
</evidence>
<protein>
    <submittedName>
        <fullName evidence="2">DinB superfamily protein</fullName>
    </submittedName>
</protein>
<comment type="caution">
    <text evidence="2">The sequence shown here is derived from an EMBL/GenBank/DDBJ whole genome shotgun (WGS) entry which is preliminary data.</text>
</comment>
<name>A0A2K3V0Y1_9DEIO</name>
<keyword evidence="3" id="KW-1185">Reference proteome</keyword>
<evidence type="ECO:0000313" key="2">
    <source>
        <dbReference type="EMBL" id="PNY82445.1"/>
    </source>
</evidence>
<evidence type="ECO:0000259" key="1">
    <source>
        <dbReference type="Pfam" id="PF12867"/>
    </source>
</evidence>
<dbReference type="Proteomes" id="UP000236379">
    <property type="component" value="Unassembled WGS sequence"/>
</dbReference>
<dbReference type="InterPro" id="IPR024775">
    <property type="entry name" value="DinB-like"/>
</dbReference>
<dbReference type="OrthoDB" id="68731at2"/>
<dbReference type="InterPro" id="IPR034660">
    <property type="entry name" value="DinB/YfiT-like"/>
</dbReference>
<dbReference type="Pfam" id="PF12867">
    <property type="entry name" value="DinB_2"/>
    <property type="match status" value="1"/>
</dbReference>